<dbReference type="InterPro" id="IPR036393">
    <property type="entry name" value="AceGlu_kinase-like_sf"/>
</dbReference>
<dbReference type="RefSeq" id="XP_025357009.1">
    <property type="nucleotide sequence ID" value="XM_025499793.1"/>
</dbReference>
<dbReference type="UniPathway" id="UPA00068"/>
<feature type="domain" description="N-acetyltransferase" evidence="17">
    <location>
        <begin position="544"/>
        <end position="709"/>
    </location>
</feature>
<evidence type="ECO:0000256" key="8">
    <source>
        <dbReference type="ARBA" id="ARBA00022679"/>
    </source>
</evidence>
<feature type="region of interest" description="Disordered" evidence="16">
    <location>
        <begin position="730"/>
        <end position="754"/>
    </location>
</feature>
<evidence type="ECO:0000256" key="1">
    <source>
        <dbReference type="ARBA" id="ARBA00002294"/>
    </source>
</evidence>
<dbReference type="GO" id="GO:0004042">
    <property type="term" value="F:L-glutamate N-acetyltransferase activity"/>
    <property type="evidence" value="ECO:0007669"/>
    <property type="project" value="TreeGrafter"/>
</dbReference>
<evidence type="ECO:0000256" key="9">
    <source>
        <dbReference type="ARBA" id="ARBA00022946"/>
    </source>
</evidence>
<reference evidence="19 20" key="1">
    <citation type="journal article" date="2018" name="Mol. Biol. Evol.">
        <title>Broad Genomic Sampling Reveals a Smut Pathogenic Ancestry of the Fungal Clade Ustilaginomycotina.</title>
        <authorList>
            <person name="Kijpornyongpan T."/>
            <person name="Mondo S.J."/>
            <person name="Barry K."/>
            <person name="Sandor L."/>
            <person name="Lee J."/>
            <person name="Lipzen A."/>
            <person name="Pangilinan J."/>
            <person name="LaButti K."/>
            <person name="Hainaut M."/>
            <person name="Henrissat B."/>
            <person name="Grigoriev I.V."/>
            <person name="Spatafora J.W."/>
            <person name="Aime M.C."/>
        </authorList>
    </citation>
    <scope>NUCLEOTIDE SEQUENCE [LARGE SCALE GENOMIC DNA]</scope>
    <source>
        <strain evidence="19 20">MCA 3882</strain>
    </source>
</reference>
<evidence type="ECO:0000256" key="3">
    <source>
        <dbReference type="ARBA" id="ARBA00004925"/>
    </source>
</evidence>
<keyword evidence="9" id="KW-0809">Transit peptide</keyword>
<evidence type="ECO:0000259" key="17">
    <source>
        <dbReference type="PROSITE" id="PS51186"/>
    </source>
</evidence>
<dbReference type="PANTHER" id="PTHR23342">
    <property type="entry name" value="N-ACETYLGLUTAMATE SYNTHASE"/>
    <property type="match status" value="1"/>
</dbReference>
<evidence type="ECO:0000256" key="4">
    <source>
        <dbReference type="ARBA" id="ARBA00008694"/>
    </source>
</evidence>
<gene>
    <name evidence="19" type="ORF">FA14DRAFT_162986</name>
</gene>
<dbReference type="Pfam" id="PF04768">
    <property type="entry name" value="NAT"/>
    <property type="match status" value="2"/>
</dbReference>
<comment type="catalytic activity">
    <reaction evidence="15">
        <text>L-glutamate + acetyl-CoA = N-acetyl-L-glutamate + CoA + H(+)</text>
        <dbReference type="Rhea" id="RHEA:24292"/>
        <dbReference type="ChEBI" id="CHEBI:15378"/>
        <dbReference type="ChEBI" id="CHEBI:29985"/>
        <dbReference type="ChEBI" id="CHEBI:44337"/>
        <dbReference type="ChEBI" id="CHEBI:57287"/>
        <dbReference type="ChEBI" id="CHEBI:57288"/>
        <dbReference type="EC" id="2.3.1.1"/>
    </reaction>
</comment>
<dbReference type="Gene3D" id="3.40.630.30">
    <property type="match status" value="1"/>
</dbReference>
<dbReference type="InParanoid" id="A0A316VGE4"/>
<evidence type="ECO:0000256" key="5">
    <source>
        <dbReference type="ARBA" id="ARBA00012697"/>
    </source>
</evidence>
<evidence type="ECO:0000259" key="18">
    <source>
        <dbReference type="PROSITE" id="PS51731"/>
    </source>
</evidence>
<dbReference type="GeneID" id="37021574"/>
<keyword evidence="8" id="KW-0808">Transferase</keyword>
<evidence type="ECO:0000256" key="11">
    <source>
        <dbReference type="ARBA" id="ARBA00023315"/>
    </source>
</evidence>
<evidence type="ECO:0000313" key="19">
    <source>
        <dbReference type="EMBL" id="PWN36707.1"/>
    </source>
</evidence>
<name>A0A316VGE4_9BASI</name>
<dbReference type="FunFam" id="3.40.630.30:FF:000070">
    <property type="entry name" value="Acetylglutamate kinase"/>
    <property type="match status" value="1"/>
</dbReference>
<comment type="pathway">
    <text evidence="3">Amino-acid biosynthesis; L-arginine biosynthesis; N(2)-acetyl-L-ornithine from L-glutamate: step 1/4.</text>
</comment>
<dbReference type="AlphaFoldDB" id="A0A316VGE4"/>
<dbReference type="GO" id="GO:0006526">
    <property type="term" value="P:L-arginine biosynthetic process"/>
    <property type="evidence" value="ECO:0007669"/>
    <property type="project" value="UniProtKB-UniPathway"/>
</dbReference>
<dbReference type="PANTHER" id="PTHR23342:SF4">
    <property type="entry name" value="AMINO-ACID ACETYLTRANSFERASE, MITOCHONDRIAL"/>
    <property type="match status" value="1"/>
</dbReference>
<keyword evidence="7" id="KW-0028">Amino-acid biosynthesis</keyword>
<evidence type="ECO:0000256" key="7">
    <source>
        <dbReference type="ARBA" id="ARBA00022605"/>
    </source>
</evidence>
<evidence type="ECO:0000256" key="6">
    <source>
        <dbReference type="ARBA" id="ARBA00018802"/>
    </source>
</evidence>
<evidence type="ECO:0000256" key="12">
    <source>
        <dbReference type="ARBA" id="ARBA00030322"/>
    </source>
</evidence>
<protein>
    <recommendedName>
        <fullName evidence="6">Amino-acid acetyltransferase, mitochondrial</fullName>
        <ecNumber evidence="5">2.3.1.1</ecNumber>
    </recommendedName>
    <alternativeName>
        <fullName evidence="12">Arginine-requiring protein 2</fullName>
    </alternativeName>
    <alternativeName>
        <fullName evidence="13">Glutamate N-acetyltransferase</fullName>
    </alternativeName>
    <alternativeName>
        <fullName evidence="14">N-acetylglutamate synthase</fullName>
    </alternativeName>
</protein>
<dbReference type="EMBL" id="KZ819602">
    <property type="protein sequence ID" value="PWN36707.1"/>
    <property type="molecule type" value="Genomic_DNA"/>
</dbReference>
<evidence type="ECO:0000256" key="14">
    <source>
        <dbReference type="ARBA" id="ARBA00033251"/>
    </source>
</evidence>
<dbReference type="STRING" id="1280837.A0A316VGE4"/>
<dbReference type="GO" id="GO:0006592">
    <property type="term" value="P:ornithine biosynthetic process"/>
    <property type="evidence" value="ECO:0007669"/>
    <property type="project" value="TreeGrafter"/>
</dbReference>
<accession>A0A316VGE4</accession>
<evidence type="ECO:0000256" key="10">
    <source>
        <dbReference type="ARBA" id="ARBA00023128"/>
    </source>
</evidence>
<evidence type="ECO:0000256" key="15">
    <source>
        <dbReference type="ARBA" id="ARBA00048372"/>
    </source>
</evidence>
<evidence type="ECO:0000256" key="13">
    <source>
        <dbReference type="ARBA" id="ARBA00030346"/>
    </source>
</evidence>
<comment type="similarity">
    <text evidence="4">Belongs to the acetyltransferase family.</text>
</comment>
<dbReference type="PROSITE" id="PS51731">
    <property type="entry name" value="GNAT_NAGS"/>
    <property type="match status" value="1"/>
</dbReference>
<dbReference type="InterPro" id="IPR000182">
    <property type="entry name" value="GNAT_dom"/>
</dbReference>
<dbReference type="OrthoDB" id="5585968at2759"/>
<evidence type="ECO:0000256" key="2">
    <source>
        <dbReference type="ARBA" id="ARBA00004173"/>
    </source>
</evidence>
<keyword evidence="11" id="KW-0012">Acyltransferase</keyword>
<organism evidence="19 20">
    <name type="scientific">Meira miltonrushii</name>
    <dbReference type="NCBI Taxonomy" id="1280837"/>
    <lineage>
        <taxon>Eukaryota</taxon>
        <taxon>Fungi</taxon>
        <taxon>Dikarya</taxon>
        <taxon>Basidiomycota</taxon>
        <taxon>Ustilaginomycotina</taxon>
        <taxon>Exobasidiomycetes</taxon>
        <taxon>Exobasidiales</taxon>
        <taxon>Brachybasidiaceae</taxon>
        <taxon>Meira</taxon>
    </lineage>
</organism>
<dbReference type="Proteomes" id="UP000245771">
    <property type="component" value="Unassembled WGS sequence"/>
</dbReference>
<dbReference type="InterPro" id="IPR006855">
    <property type="entry name" value="Vertebrate-like_GNAT_dom"/>
</dbReference>
<proteinExistence type="inferred from homology"/>
<comment type="subcellular location">
    <subcellularLocation>
        <location evidence="2">Mitochondrion</location>
    </subcellularLocation>
</comment>
<dbReference type="Gene3D" id="3.40.1160.10">
    <property type="entry name" value="Acetylglutamate kinase-like"/>
    <property type="match status" value="1"/>
</dbReference>
<feature type="domain" description="N-acetyltransferase" evidence="18">
    <location>
        <begin position="541"/>
        <end position="724"/>
    </location>
</feature>
<keyword evidence="10" id="KW-0496">Mitochondrion</keyword>
<dbReference type="EC" id="2.3.1.1" evidence="5"/>
<dbReference type="PROSITE" id="PS51186">
    <property type="entry name" value="GNAT"/>
    <property type="match status" value="1"/>
</dbReference>
<comment type="function">
    <text evidence="1">N-acetylglutamate synthase involved in arginine biosynthesis.</text>
</comment>
<keyword evidence="20" id="KW-1185">Reference proteome</keyword>
<sequence length="804" mass="88186">MQGLILEILNAQPSLRDSKTYLNSFGPRQRGEQLPQQQKKQATESKLNRHELFALKSQATHMPQYGPPPLPPSSQIPPIGAKTTKQKAELAAIRKEIDDILSTQKGEKTQVQNEVQAETSSIPSDSHHFAQPDVAVRVLPDSAISSNAQSQMAVTPETQAALAESLSSPPVQQHTALVKVQGPFTARQMESIAEGLVYLKRLGLMSVVVLDSEDAAWRSSVSDFSPKDGKLLETEDLDGDLRPWSAATGSTRSSSVGKLQEVLRKQMLSFATRLSELLTEKGAAARPFTHAMMRIDANAVIESDAINPPHLTDCPSSSAKGMNFKRFTKKSDVTKIENRSPLVTDDSLASVRRALASDMIPVIAPLALYNDPDALGAPRTVCVRSDDVIVGLTREMSTEGKAVEAMVQEANEKAEELPGDIVDMMPLRLMVINREGGIPSHARGGNPHLSINLASEYSHISNSFIWDESHPTAVNNLSMVRDCLAFMPHTSSGVVVSYRSPKSLIANLITNKAAHSPSLPHRLLAGRKDVRHTPTIIRPGLSVRVLSSFDQVDWTKMTQLLQQSFRRDLDAETYYARLKTCLDFVIVMGDYQGAAIVTHEYAPGEDRTKIPSIAYLDKFAVLPSLQGSGAVDFLWGALRDEVHGLGLLDALNDNGGLGGFGVGRDLVWKSRSANPVNKWYFERSNGFVRIGDEGSWTLFWADAEQRLAIMSGERRLGAEASAQDIMDTAKEHDKHSWSARNEEEEANEVSRQKAQSLLVTGSGDLDQLHPQSEHQRMLPVIAPNEEGRLARWAKCMASIPSAWL</sequence>
<dbReference type="GO" id="GO:0005759">
    <property type="term" value="C:mitochondrial matrix"/>
    <property type="evidence" value="ECO:0007669"/>
    <property type="project" value="TreeGrafter"/>
</dbReference>
<evidence type="ECO:0000313" key="20">
    <source>
        <dbReference type="Proteomes" id="UP000245771"/>
    </source>
</evidence>
<evidence type="ECO:0000256" key="16">
    <source>
        <dbReference type="SAM" id="MobiDB-lite"/>
    </source>
</evidence>
<feature type="region of interest" description="Disordered" evidence="16">
    <location>
        <begin position="21"/>
        <end position="45"/>
    </location>
</feature>